<dbReference type="EMBL" id="CP144752">
    <property type="protein sequence ID" value="WVZ91362.1"/>
    <property type="molecule type" value="Genomic_DNA"/>
</dbReference>
<evidence type="ECO:0000313" key="1">
    <source>
        <dbReference type="EMBL" id="WVZ91362.1"/>
    </source>
</evidence>
<keyword evidence="2" id="KW-1185">Reference proteome</keyword>
<sequence length="123" mass="13827">MIVAMPSQPSASNQLTVLFLCTFLFHQELQEGIAKLNSHFSGAKTQESVALNQDHVGEIGLGRRGRACLLMLLRLNRLAMETVDGPQARYPKTWWKHETLNLNPPPPSNCRSFLCLAWVLKRA</sequence>
<reference evidence="1 2" key="1">
    <citation type="submission" date="2024-02" db="EMBL/GenBank/DDBJ databases">
        <title>High-quality chromosome-scale genome assembly of Pensacola bahiagrass (Paspalum notatum Flugge var. saurae).</title>
        <authorList>
            <person name="Vega J.M."/>
            <person name="Podio M."/>
            <person name="Orjuela J."/>
            <person name="Siena L.A."/>
            <person name="Pessino S.C."/>
            <person name="Combes M.C."/>
            <person name="Mariac C."/>
            <person name="Albertini E."/>
            <person name="Pupilli F."/>
            <person name="Ortiz J.P.A."/>
            <person name="Leblanc O."/>
        </authorList>
    </citation>
    <scope>NUCLEOTIDE SEQUENCE [LARGE SCALE GENOMIC DNA]</scope>
    <source>
        <strain evidence="1">R1</strain>
        <tissue evidence="1">Leaf</tissue>
    </source>
</reference>
<dbReference type="AlphaFoldDB" id="A0AAQ3XCI5"/>
<dbReference type="Proteomes" id="UP001341281">
    <property type="component" value="Chromosome 08"/>
</dbReference>
<name>A0AAQ3XCI5_PASNO</name>
<organism evidence="1 2">
    <name type="scientific">Paspalum notatum var. saurae</name>
    <dbReference type="NCBI Taxonomy" id="547442"/>
    <lineage>
        <taxon>Eukaryota</taxon>
        <taxon>Viridiplantae</taxon>
        <taxon>Streptophyta</taxon>
        <taxon>Embryophyta</taxon>
        <taxon>Tracheophyta</taxon>
        <taxon>Spermatophyta</taxon>
        <taxon>Magnoliopsida</taxon>
        <taxon>Liliopsida</taxon>
        <taxon>Poales</taxon>
        <taxon>Poaceae</taxon>
        <taxon>PACMAD clade</taxon>
        <taxon>Panicoideae</taxon>
        <taxon>Andropogonodae</taxon>
        <taxon>Paspaleae</taxon>
        <taxon>Paspalinae</taxon>
        <taxon>Paspalum</taxon>
    </lineage>
</organism>
<proteinExistence type="predicted"/>
<protein>
    <submittedName>
        <fullName evidence="1">Uncharacterized protein</fullName>
    </submittedName>
</protein>
<gene>
    <name evidence="1" type="ORF">U9M48_037547</name>
</gene>
<accession>A0AAQ3XCI5</accession>
<evidence type="ECO:0000313" key="2">
    <source>
        <dbReference type="Proteomes" id="UP001341281"/>
    </source>
</evidence>